<evidence type="ECO:0000313" key="2">
    <source>
        <dbReference type="Proteomes" id="UP001597183"/>
    </source>
</evidence>
<name>A0ABW4AUP5_9ACTN</name>
<evidence type="ECO:0000313" key="1">
    <source>
        <dbReference type="EMBL" id="MFD1373923.1"/>
    </source>
</evidence>
<protein>
    <submittedName>
        <fullName evidence="1">Uncharacterized protein</fullName>
    </submittedName>
</protein>
<keyword evidence="2" id="KW-1185">Reference proteome</keyword>
<reference evidence="2" key="1">
    <citation type="journal article" date="2019" name="Int. J. Syst. Evol. Microbiol.">
        <title>The Global Catalogue of Microorganisms (GCM) 10K type strain sequencing project: providing services to taxonomists for standard genome sequencing and annotation.</title>
        <authorList>
            <consortium name="The Broad Institute Genomics Platform"/>
            <consortium name="The Broad Institute Genome Sequencing Center for Infectious Disease"/>
            <person name="Wu L."/>
            <person name="Ma J."/>
        </authorList>
    </citation>
    <scope>NUCLEOTIDE SEQUENCE [LARGE SCALE GENOMIC DNA]</scope>
    <source>
        <strain evidence="2">CCM 7526</strain>
    </source>
</reference>
<dbReference type="Proteomes" id="UP001597183">
    <property type="component" value="Unassembled WGS sequence"/>
</dbReference>
<gene>
    <name evidence="1" type="ORF">ACFQ5G_52080</name>
</gene>
<comment type="caution">
    <text evidence="1">The sequence shown here is derived from an EMBL/GenBank/DDBJ whole genome shotgun (WGS) entry which is preliminary data.</text>
</comment>
<sequence length="183" mass="19769">MKHIAPYLTQDDLIEAVRRAGPILRARGIGLITPHLDRARLPEAFAAILAVEPEWARGEGLAGIVGDLDPDQADQAIEAAVAIRDPAHRVHTLAGMLPDLPPDRRPAVLDAALLAATGIPRAEDRAFALVTLAEGLPAAERGPALQEAFVVIRKDRAEGRWLSRLIKLLDGYEGRRVVTRNGI</sequence>
<proteinExistence type="predicted"/>
<organism evidence="1 2">
    <name type="scientific">Actinoplanes sichuanensis</name>
    <dbReference type="NCBI Taxonomy" id="512349"/>
    <lineage>
        <taxon>Bacteria</taxon>
        <taxon>Bacillati</taxon>
        <taxon>Actinomycetota</taxon>
        <taxon>Actinomycetes</taxon>
        <taxon>Micromonosporales</taxon>
        <taxon>Micromonosporaceae</taxon>
        <taxon>Actinoplanes</taxon>
    </lineage>
</organism>
<dbReference type="RefSeq" id="WP_317794929.1">
    <property type="nucleotide sequence ID" value="NZ_AP028461.1"/>
</dbReference>
<accession>A0ABW4AUP5</accession>
<dbReference type="EMBL" id="JBHTMK010000076">
    <property type="protein sequence ID" value="MFD1373923.1"/>
    <property type="molecule type" value="Genomic_DNA"/>
</dbReference>